<name>A0A0G0ZIV6_9BACT</name>
<dbReference type="Proteomes" id="UP000034299">
    <property type="component" value="Unassembled WGS sequence"/>
</dbReference>
<gene>
    <name evidence="1" type="ORF">UU69_C0018G0006</name>
</gene>
<dbReference type="AlphaFoldDB" id="A0A0G0ZIV6"/>
<evidence type="ECO:0000313" key="1">
    <source>
        <dbReference type="EMBL" id="KKS12943.1"/>
    </source>
</evidence>
<dbReference type="Gene3D" id="2.60.40.1170">
    <property type="entry name" value="Mu homology domain, subdomain B"/>
    <property type="match status" value="1"/>
</dbReference>
<organism evidence="1 2">
    <name type="scientific">Candidatus Magasanikbacteria bacterium GW2011_GWA2_41_55</name>
    <dbReference type="NCBI Taxonomy" id="1619038"/>
    <lineage>
        <taxon>Bacteria</taxon>
        <taxon>Candidatus Magasanikiibacteriota</taxon>
    </lineage>
</organism>
<accession>A0A0G0ZIV6</accession>
<dbReference type="EMBL" id="LCBP01000018">
    <property type="protein sequence ID" value="KKS12943.1"/>
    <property type="molecule type" value="Genomic_DNA"/>
</dbReference>
<reference evidence="1 2" key="1">
    <citation type="journal article" date="2015" name="Nature">
        <title>rRNA introns, odd ribosomes, and small enigmatic genomes across a large radiation of phyla.</title>
        <authorList>
            <person name="Brown C.T."/>
            <person name="Hug L.A."/>
            <person name="Thomas B.C."/>
            <person name="Sharon I."/>
            <person name="Castelle C.J."/>
            <person name="Singh A."/>
            <person name="Wilkins M.J."/>
            <person name="Williams K.H."/>
            <person name="Banfield J.F."/>
        </authorList>
    </citation>
    <scope>NUCLEOTIDE SEQUENCE [LARGE SCALE GENOMIC DNA]</scope>
</reference>
<evidence type="ECO:0008006" key="3">
    <source>
        <dbReference type="Google" id="ProtNLM"/>
    </source>
</evidence>
<comment type="caution">
    <text evidence="1">The sequence shown here is derived from an EMBL/GenBank/DDBJ whole genome shotgun (WGS) entry which is preliminary data.</text>
</comment>
<proteinExistence type="predicted"/>
<dbReference type="PATRIC" id="fig|1619038.3.peg.387"/>
<sequence length="106" mass="11531">MANTLHEVTDLKLSTILPENVDWKNVPSLSAGDIAYDTNTKQVVWQLNRLPLSAPIATISFDVGVKFSSDDKGKNETIIEKTSVEAKDKVTGEGVLLWKDAMSAGL</sequence>
<evidence type="ECO:0000313" key="2">
    <source>
        <dbReference type="Proteomes" id="UP000034299"/>
    </source>
</evidence>
<protein>
    <recommendedName>
        <fullName evidence="3">DUF11 domain-containing protein</fullName>
    </recommendedName>
</protein>